<keyword evidence="8" id="KW-1185">Reference proteome</keyword>
<dbReference type="GO" id="GO:0016757">
    <property type="term" value="F:glycosyltransferase activity"/>
    <property type="evidence" value="ECO:0007669"/>
    <property type="project" value="UniProtKB-KW"/>
</dbReference>
<keyword evidence="2" id="KW-0328">Glycosyltransferase</keyword>
<dbReference type="InterPro" id="IPR029044">
    <property type="entry name" value="Nucleotide-diphossugar_trans"/>
</dbReference>
<dbReference type="InterPro" id="IPR001173">
    <property type="entry name" value="Glyco_trans_2-like"/>
</dbReference>
<comment type="similarity">
    <text evidence="1">Belongs to the glycosyltransferase 2 family.</text>
</comment>
<feature type="transmembrane region" description="Helical" evidence="4">
    <location>
        <begin position="6"/>
        <end position="34"/>
    </location>
</feature>
<evidence type="ECO:0000256" key="4">
    <source>
        <dbReference type="SAM" id="Phobius"/>
    </source>
</evidence>
<keyword evidence="4" id="KW-1133">Transmembrane helix</keyword>
<feature type="transmembrane region" description="Helical" evidence="4">
    <location>
        <begin position="385"/>
        <end position="406"/>
    </location>
</feature>
<dbReference type="PANTHER" id="PTHR43630:SF1">
    <property type="entry name" value="POLY-BETA-1,6-N-ACETYL-D-GLUCOSAMINE SYNTHASE"/>
    <property type="match status" value="1"/>
</dbReference>
<dbReference type="Proteomes" id="UP000470082">
    <property type="component" value="Unassembled WGS sequence"/>
</dbReference>
<keyword evidence="4" id="KW-0812">Transmembrane</keyword>
<evidence type="ECO:0000313" key="7">
    <source>
        <dbReference type="EMBL" id="MSS02050.1"/>
    </source>
</evidence>
<organism evidence="7 8">
    <name type="scientific">Floccifex porci</name>
    <dbReference type="NCBI Taxonomy" id="2606629"/>
    <lineage>
        <taxon>Bacteria</taxon>
        <taxon>Bacillati</taxon>
        <taxon>Bacillota</taxon>
        <taxon>Erysipelotrichia</taxon>
        <taxon>Erysipelotrichales</taxon>
        <taxon>Erysipelotrichaceae</taxon>
        <taxon>Floccifex</taxon>
    </lineage>
</organism>
<name>A0A7X2N405_9FIRM</name>
<comment type="caution">
    <text evidence="7">The sequence shown here is derived from an EMBL/GenBank/DDBJ whole genome shotgun (WGS) entry which is preliminary data.</text>
</comment>
<reference evidence="7 8" key="1">
    <citation type="submission" date="2019-08" db="EMBL/GenBank/DDBJ databases">
        <title>In-depth cultivation of the pig gut microbiome towards novel bacterial diversity and tailored functional studies.</title>
        <authorList>
            <person name="Wylensek D."/>
            <person name="Hitch T.C.A."/>
            <person name="Clavel T."/>
        </authorList>
    </citation>
    <scope>NUCLEOTIDE SEQUENCE [LARGE SCALE GENOMIC DNA]</scope>
    <source>
        <strain evidence="7 8">LKV-178-WT-2G</strain>
    </source>
</reference>
<keyword evidence="3 7" id="KW-0808">Transferase</keyword>
<dbReference type="SUPFAM" id="SSF53448">
    <property type="entry name" value="Nucleotide-diphospho-sugar transferases"/>
    <property type="match status" value="1"/>
</dbReference>
<feature type="domain" description="Glycosyltransferase 2-like" evidence="6">
    <location>
        <begin position="167"/>
        <end position="368"/>
    </location>
</feature>
<dbReference type="AlphaFoldDB" id="A0A7X2N405"/>
<evidence type="ECO:0000256" key="1">
    <source>
        <dbReference type="ARBA" id="ARBA00006739"/>
    </source>
</evidence>
<protein>
    <submittedName>
        <fullName evidence="7">Glycosyltransferase family 2 protein</fullName>
    </submittedName>
</protein>
<evidence type="ECO:0000256" key="2">
    <source>
        <dbReference type="ARBA" id="ARBA00022676"/>
    </source>
</evidence>
<dbReference type="EMBL" id="VUMM01000018">
    <property type="protein sequence ID" value="MSS02050.1"/>
    <property type="molecule type" value="Genomic_DNA"/>
</dbReference>
<evidence type="ECO:0000259" key="5">
    <source>
        <dbReference type="Pfam" id="PF00535"/>
    </source>
</evidence>
<dbReference type="CDD" id="cd06423">
    <property type="entry name" value="CESA_like"/>
    <property type="match status" value="1"/>
</dbReference>
<feature type="transmembrane region" description="Helical" evidence="4">
    <location>
        <begin position="418"/>
        <end position="441"/>
    </location>
</feature>
<proteinExistence type="inferred from homology"/>
<dbReference type="Pfam" id="PF13632">
    <property type="entry name" value="Glyco_trans_2_3"/>
    <property type="match status" value="1"/>
</dbReference>
<evidence type="ECO:0000259" key="6">
    <source>
        <dbReference type="Pfam" id="PF13632"/>
    </source>
</evidence>
<dbReference type="Pfam" id="PF00535">
    <property type="entry name" value="Glycos_transf_2"/>
    <property type="match status" value="1"/>
</dbReference>
<dbReference type="PANTHER" id="PTHR43630">
    <property type="entry name" value="POLY-BETA-1,6-N-ACETYL-D-GLUCOSAMINE SYNTHASE"/>
    <property type="match status" value="1"/>
</dbReference>
<sequence length="462" mass="53713">MMMIYMIRVLFVLFFVYTVIYLFQMGISLCISIYRLEKYKKNKTLNRKLFPIAFTKRIPVSVIIPAYNEAACITETIEALFEEDYLNLEIIVVDDGSNDNTESLVVKRFGLIEEPVMSESELKTKPILRQYRKVFDKKTLVLIHKENGGKSDALNCGLNICHSPYCVMLDADTKVQRGSIRIMMSCFLMNPKTIVCAGAVGSENLKNYPKLPFLKKALVVFQILEYYRTFYMQRIMFDHINANIIVSGAFAMFDTDLVKRVGGYQVNTIGEDMELTMRLHAFCASQGKEYHIAYVPEAKCMTQLPFTYKDYYHQRRRWHIGLLQSLKFHKYMLGNKNYGWAGITSGTFFILYELLAPFLEIIGVVTLIAANLLDILNLQFTIQAAILYTLIVIWIQVILVSAVNRYKVEPINGKQRWILFLISIFEIVFFHPLNIVIKIIATAMNYWHRKSWEHIQRIETNR</sequence>
<accession>A0A7X2N405</accession>
<evidence type="ECO:0000256" key="3">
    <source>
        <dbReference type="ARBA" id="ARBA00022679"/>
    </source>
</evidence>
<dbReference type="Gene3D" id="3.90.550.10">
    <property type="entry name" value="Spore Coat Polysaccharide Biosynthesis Protein SpsA, Chain A"/>
    <property type="match status" value="1"/>
</dbReference>
<evidence type="ECO:0000313" key="8">
    <source>
        <dbReference type="Proteomes" id="UP000470082"/>
    </source>
</evidence>
<gene>
    <name evidence="7" type="ORF">FYJ50_08105</name>
</gene>
<feature type="domain" description="Glycosyltransferase 2-like" evidence="5">
    <location>
        <begin position="61"/>
        <end position="105"/>
    </location>
</feature>
<keyword evidence="4" id="KW-0472">Membrane</keyword>